<comment type="caution">
    <text evidence="2">The sequence shown here is derived from an EMBL/GenBank/DDBJ whole genome shotgun (WGS) entry which is preliminary data.</text>
</comment>
<dbReference type="GO" id="GO:0016788">
    <property type="term" value="F:hydrolase activity, acting on ester bonds"/>
    <property type="evidence" value="ECO:0007669"/>
    <property type="project" value="UniProtKB-ARBA"/>
</dbReference>
<reference evidence="2 3" key="1">
    <citation type="submission" date="2018-03" db="EMBL/GenBank/DDBJ databases">
        <title>Genomic Encyclopedia of Type Strains, Phase III (KMG-III): the genomes of soil and plant-associated and newly described type strains.</title>
        <authorList>
            <person name="Whitman W."/>
        </authorList>
    </citation>
    <scope>NUCLEOTIDE SEQUENCE [LARGE SCALE GENOMIC DNA]</scope>
    <source>
        <strain evidence="2 3">CGMCC 1.12700</strain>
    </source>
</reference>
<dbReference type="Pfam" id="PF18911">
    <property type="entry name" value="PKD_4"/>
    <property type="match status" value="1"/>
</dbReference>
<dbReference type="InterPro" id="IPR036514">
    <property type="entry name" value="SGNH_hydro_sf"/>
</dbReference>
<dbReference type="SMART" id="SM00089">
    <property type="entry name" value="PKD"/>
    <property type="match status" value="1"/>
</dbReference>
<dbReference type="Gene3D" id="3.40.50.1110">
    <property type="entry name" value="SGNH hydrolase"/>
    <property type="match status" value="1"/>
</dbReference>
<name>A0A2P8CXD8_9BACT</name>
<dbReference type="NCBIfam" id="TIGR04183">
    <property type="entry name" value="Por_Secre_tail"/>
    <property type="match status" value="1"/>
</dbReference>
<dbReference type="PROSITE" id="PS50093">
    <property type="entry name" value="PKD"/>
    <property type="match status" value="1"/>
</dbReference>
<dbReference type="EMBL" id="PYGD01000011">
    <property type="protein sequence ID" value="PSK89587.1"/>
    <property type="molecule type" value="Genomic_DNA"/>
</dbReference>
<organism evidence="2 3">
    <name type="scientific">Taibaiella chishuiensis</name>
    <dbReference type="NCBI Taxonomy" id="1434707"/>
    <lineage>
        <taxon>Bacteria</taxon>
        <taxon>Pseudomonadati</taxon>
        <taxon>Bacteroidota</taxon>
        <taxon>Chitinophagia</taxon>
        <taxon>Chitinophagales</taxon>
        <taxon>Chitinophagaceae</taxon>
        <taxon>Taibaiella</taxon>
    </lineage>
</organism>
<gene>
    <name evidence="2" type="ORF">B0I18_111145</name>
</gene>
<dbReference type="InterPro" id="IPR013783">
    <property type="entry name" value="Ig-like_fold"/>
</dbReference>
<dbReference type="InterPro" id="IPR026444">
    <property type="entry name" value="Secre_tail"/>
</dbReference>
<proteinExistence type="predicted"/>
<feature type="domain" description="PKD" evidence="1">
    <location>
        <begin position="285"/>
        <end position="330"/>
    </location>
</feature>
<dbReference type="SUPFAM" id="SSF49299">
    <property type="entry name" value="PKD domain"/>
    <property type="match status" value="1"/>
</dbReference>
<dbReference type="SUPFAM" id="SSF52266">
    <property type="entry name" value="SGNH hydrolase"/>
    <property type="match status" value="1"/>
</dbReference>
<keyword evidence="3" id="KW-1185">Reference proteome</keyword>
<protein>
    <submittedName>
        <fullName evidence="2">Putative secreted protein (Por secretion system target)</fullName>
    </submittedName>
</protein>
<sequence>MRTNRLGGLFLLLFILNQLTVNGQVKKALFIGNSLTYFNDMPQTVKALGMALGDTLDVTVYAPGGTGFVNHHADPVVFQRLAQGDWQYIILQPGSNESPAFSAPLDSTISWGRILADSARKHNPCAQIALYEISYGVAAATAQANTNYYYAQSRIRENLLVLSDSLQACCVPAGEVMRRIWTNDTQTLIWNSFGDIHPNAYGSYAIACAFAAALFRKPVSQLTVYNGLDTARCRNYQHIADSIVLTTPGQWKLGGYFPMARFAPAINNNAVTFQNQSLHYDQVSWQFGDGTSSTQVSPVKVYNAPGNYRVVLKASQGDCYDTYSSTVTITGSGTAIPPLPATAGIKLYPNPATQYVTIEQETAAPLQIRVYDMTGRLLLSEAINSRQATLSTRGLVPGGYLYVLSSGTKRSYGRLQVVP</sequence>
<dbReference type="Proteomes" id="UP000240572">
    <property type="component" value="Unassembled WGS sequence"/>
</dbReference>
<dbReference type="InterPro" id="IPR035986">
    <property type="entry name" value="PKD_dom_sf"/>
</dbReference>
<accession>A0A2P8CXD8</accession>
<dbReference type="InterPro" id="IPR022409">
    <property type="entry name" value="PKD/Chitinase_dom"/>
</dbReference>
<dbReference type="AlphaFoldDB" id="A0A2P8CXD8"/>
<evidence type="ECO:0000259" key="1">
    <source>
        <dbReference type="PROSITE" id="PS50093"/>
    </source>
</evidence>
<dbReference type="InterPro" id="IPR000601">
    <property type="entry name" value="PKD_dom"/>
</dbReference>
<dbReference type="CDD" id="cd00146">
    <property type="entry name" value="PKD"/>
    <property type="match status" value="1"/>
</dbReference>
<dbReference type="Gene3D" id="2.60.40.10">
    <property type="entry name" value="Immunoglobulins"/>
    <property type="match status" value="1"/>
</dbReference>
<evidence type="ECO:0000313" key="2">
    <source>
        <dbReference type="EMBL" id="PSK89587.1"/>
    </source>
</evidence>
<dbReference type="Pfam" id="PF18962">
    <property type="entry name" value="Por_Secre_tail"/>
    <property type="match status" value="1"/>
</dbReference>
<evidence type="ECO:0000313" key="3">
    <source>
        <dbReference type="Proteomes" id="UP000240572"/>
    </source>
</evidence>